<dbReference type="InterPro" id="IPR026183">
    <property type="entry name" value="Taxilin_fam"/>
</dbReference>
<proteinExistence type="inferred from homology"/>
<accession>A0A9J7HR93</accession>
<feature type="compositionally biased region" description="Polar residues" evidence="3">
    <location>
        <begin position="458"/>
        <end position="468"/>
    </location>
</feature>
<keyword evidence="2" id="KW-0175">Coiled coil</keyword>
<dbReference type="OrthoDB" id="425555at2759"/>
<dbReference type="AlphaFoldDB" id="A0A9J7HR93"/>
<feature type="coiled-coil region" evidence="2">
    <location>
        <begin position="258"/>
        <end position="303"/>
    </location>
</feature>
<reference evidence="5" key="1">
    <citation type="submission" date="2025-08" db="UniProtKB">
        <authorList>
            <consortium name="RefSeq"/>
        </authorList>
    </citation>
    <scope>IDENTIFICATION</scope>
    <source>
        <strain evidence="5">S238N-H82</strain>
        <tissue evidence="5">Testes</tissue>
    </source>
</reference>
<dbReference type="Pfam" id="PF09728">
    <property type="entry name" value="Taxilin"/>
    <property type="match status" value="1"/>
</dbReference>
<name>A0A9J7HR93_BRAFL</name>
<dbReference type="KEGG" id="bfo:118407962"/>
<evidence type="ECO:0000313" key="4">
    <source>
        <dbReference type="Proteomes" id="UP000001554"/>
    </source>
</evidence>
<evidence type="ECO:0000256" key="3">
    <source>
        <dbReference type="SAM" id="MobiDB-lite"/>
    </source>
</evidence>
<evidence type="ECO:0000313" key="5">
    <source>
        <dbReference type="RefSeq" id="XP_035664449.1"/>
    </source>
</evidence>
<feature type="region of interest" description="Disordered" evidence="3">
    <location>
        <begin position="1"/>
        <end position="114"/>
    </location>
</feature>
<keyword evidence="4" id="KW-1185">Reference proteome</keyword>
<organism evidence="4 5">
    <name type="scientific">Branchiostoma floridae</name>
    <name type="common">Florida lancelet</name>
    <name type="synonym">Amphioxus</name>
    <dbReference type="NCBI Taxonomy" id="7739"/>
    <lineage>
        <taxon>Eukaryota</taxon>
        <taxon>Metazoa</taxon>
        <taxon>Chordata</taxon>
        <taxon>Cephalochordata</taxon>
        <taxon>Leptocardii</taxon>
        <taxon>Amphioxiformes</taxon>
        <taxon>Branchiostomatidae</taxon>
        <taxon>Branchiostoma</taxon>
    </lineage>
</organism>
<feature type="compositionally biased region" description="Low complexity" evidence="3">
    <location>
        <begin position="474"/>
        <end position="483"/>
    </location>
</feature>
<dbReference type="Proteomes" id="UP000001554">
    <property type="component" value="Unplaced"/>
</dbReference>
<dbReference type="RefSeq" id="XP_035664449.1">
    <property type="nucleotide sequence ID" value="XM_035808556.1"/>
</dbReference>
<dbReference type="PANTHER" id="PTHR16127:SF13">
    <property type="entry name" value="GH01188P"/>
    <property type="match status" value="1"/>
</dbReference>
<dbReference type="GeneID" id="118407962"/>
<feature type="compositionally biased region" description="Basic and acidic residues" evidence="3">
    <location>
        <begin position="561"/>
        <end position="576"/>
    </location>
</feature>
<dbReference type="GO" id="GO:0019905">
    <property type="term" value="F:syntaxin binding"/>
    <property type="evidence" value="ECO:0007669"/>
    <property type="project" value="InterPro"/>
</dbReference>
<feature type="region of interest" description="Disordered" evidence="3">
    <location>
        <begin position="205"/>
        <end position="224"/>
    </location>
</feature>
<protein>
    <submittedName>
        <fullName evidence="5">Alpha-taxilin-like isoform X1</fullName>
    </submittedName>
</protein>
<feature type="region of interest" description="Disordered" evidence="3">
    <location>
        <begin position="454"/>
        <end position="593"/>
    </location>
</feature>
<evidence type="ECO:0000256" key="2">
    <source>
        <dbReference type="SAM" id="Coils"/>
    </source>
</evidence>
<comment type="similarity">
    <text evidence="1">Belongs to the taxilin family.</text>
</comment>
<dbReference type="PANTHER" id="PTHR16127">
    <property type="entry name" value="TAXILIN"/>
    <property type="match status" value="1"/>
</dbReference>
<evidence type="ECO:0000256" key="1">
    <source>
        <dbReference type="ARBA" id="ARBA00009550"/>
    </source>
</evidence>
<feature type="compositionally biased region" description="Basic and acidic residues" evidence="3">
    <location>
        <begin position="526"/>
        <end position="538"/>
    </location>
</feature>
<feature type="compositionally biased region" description="Basic residues" evidence="3">
    <location>
        <begin position="78"/>
        <end position="87"/>
    </location>
</feature>
<feature type="compositionally biased region" description="Polar residues" evidence="3">
    <location>
        <begin position="1"/>
        <end position="15"/>
    </location>
</feature>
<sequence>MADNMNGSSEDQSVATEPPTPAQEVPACSVMSQEPDCSILEESADVSTPPPEEESPSPSPTPESEPRENGSTAVDKKKDKKKTKKGYRWGIEAALQNTAPDGKQGGAEGSAADAKEIEQTIKQTMQTLNAMDNPDEKLGAIVKRYAELLGDHRSLQREFKAGQRMQAQVMREKEKLQAEHSKALLARSKLESLCRELQRHNKAIKEESQRKMKEEEEKRREISSKFQTTLGEISTQMDDNRDRSLKMKEENMELCGKLKSLVEQYEKREEHVEKLIKQKDLERQLAEAKMQQATMMLAEEKEKFLTEKQVLLKENYAHRERAEQMAIQEENMKMQLKLYTEKFEELHKTLNQSNEVFNKFKVEMDTMNKRMKKLEKESFQWRTKWEKSNVTLIAMAEEKQTRDKELIMLRTKCGKLENLCRALQNARSDTESGADKVSEVLTKFEEAEQTLAAEIRANKSSSTATTTDIPVPDPTSTDGATAGTAGGDESADIGEPDAGPGSELSAAAGGGDTDDVDDFIALIRADTTRLEDMPKPPPEELSLLDILNMKDPIRGEPSLEGAEKEKEKEGGEVEKGVEEDDVDTVPSKLEAID</sequence>
<gene>
    <name evidence="5" type="primary">LOC118407962</name>
</gene>
<feature type="compositionally biased region" description="Basic and acidic residues" evidence="3">
    <location>
        <begin position="205"/>
        <end position="223"/>
    </location>
</feature>